<protein>
    <submittedName>
        <fullName evidence="7">Protein FLC EXPRESSOR</fullName>
    </submittedName>
</protein>
<keyword evidence="5" id="KW-0287">Flowering</keyword>
<evidence type="ECO:0000256" key="2">
    <source>
        <dbReference type="ARBA" id="ARBA00022473"/>
    </source>
</evidence>
<name>A0A6A1UR29_9ROSI</name>
<dbReference type="PANTHER" id="PTHR33405">
    <property type="entry name" value="PROTEIN FLX-LIKE 2"/>
    <property type="match status" value="1"/>
</dbReference>
<gene>
    <name evidence="7" type="ORF">CJ030_MR8G010082</name>
</gene>
<evidence type="ECO:0000256" key="4">
    <source>
        <dbReference type="ARBA" id="ARBA00023054"/>
    </source>
</evidence>
<evidence type="ECO:0000313" key="7">
    <source>
        <dbReference type="EMBL" id="KAB1202248.1"/>
    </source>
</evidence>
<keyword evidence="4 6" id="KW-0175">Coiled coil</keyword>
<comment type="caution">
    <text evidence="7">The sequence shown here is derived from an EMBL/GenBank/DDBJ whole genome shotgun (WGS) entry which is preliminary data.</text>
</comment>
<comment type="similarity">
    <text evidence="1">Belongs to the FLX family.</text>
</comment>
<dbReference type="InterPro" id="IPR040353">
    <property type="entry name" value="FLX/FLX-like"/>
</dbReference>
<dbReference type="GO" id="GO:0009908">
    <property type="term" value="P:flower development"/>
    <property type="evidence" value="ECO:0007669"/>
    <property type="project" value="UniProtKB-KW"/>
</dbReference>
<evidence type="ECO:0000313" key="8">
    <source>
        <dbReference type="Proteomes" id="UP000516437"/>
    </source>
</evidence>
<dbReference type="EMBL" id="RXIC02000026">
    <property type="protein sequence ID" value="KAB1202248.1"/>
    <property type="molecule type" value="Genomic_DNA"/>
</dbReference>
<proteinExistence type="inferred from homology"/>
<keyword evidence="2" id="KW-0217">Developmental protein</keyword>
<keyword evidence="8" id="KW-1185">Reference proteome</keyword>
<evidence type="ECO:0000256" key="5">
    <source>
        <dbReference type="ARBA" id="ARBA00023089"/>
    </source>
</evidence>
<accession>A0A6A1UR29</accession>
<dbReference type="OrthoDB" id="1928946at2759"/>
<dbReference type="AlphaFoldDB" id="A0A6A1UR29"/>
<reference evidence="7 8" key="1">
    <citation type="journal article" date="2019" name="Plant Biotechnol. J.">
        <title>The red bayberry genome and genetic basis of sex determination.</title>
        <authorList>
            <person name="Jia H.M."/>
            <person name="Jia H.J."/>
            <person name="Cai Q.L."/>
            <person name="Wang Y."/>
            <person name="Zhao H.B."/>
            <person name="Yang W.F."/>
            <person name="Wang G.Y."/>
            <person name="Li Y.H."/>
            <person name="Zhan D.L."/>
            <person name="Shen Y.T."/>
            <person name="Niu Q.F."/>
            <person name="Chang L."/>
            <person name="Qiu J."/>
            <person name="Zhao L."/>
            <person name="Xie H.B."/>
            <person name="Fu W.Y."/>
            <person name="Jin J."/>
            <person name="Li X.W."/>
            <person name="Jiao Y."/>
            <person name="Zhou C.C."/>
            <person name="Tu T."/>
            <person name="Chai C.Y."/>
            <person name="Gao J.L."/>
            <person name="Fan L.J."/>
            <person name="van de Weg E."/>
            <person name="Wang J.Y."/>
            <person name="Gao Z.S."/>
        </authorList>
    </citation>
    <scope>NUCLEOTIDE SEQUENCE [LARGE SCALE GENOMIC DNA]</scope>
    <source>
        <tissue evidence="7">Leaves</tissue>
    </source>
</reference>
<evidence type="ECO:0000256" key="3">
    <source>
        <dbReference type="ARBA" id="ARBA00022782"/>
    </source>
</evidence>
<sequence length="276" mass="30791">MAGRDYLTPRLREIRIDDPRLLHHHRGLYQPSTSTSTSSRYHHPGSVLLEDRIAIQHREIQSLLDENQRLASTHVALKHDLRDAQLELRHASAKAADVKAESDAQARDFYQRSLEMETEVRVIDAMSAELAQVRADVHKLFSSRQELAAQLQAIEDDLARARSESLEVPPIKSEIESLRREIQRGRAAIENEKKTRASNLEHRRAMGRYMSSMAQELVKLQAELASAEKRAADAAAAPAAANPSTGYAASYGNPDMAYGGNSYPDPYGMNQACILP</sequence>
<feature type="coiled-coil region" evidence="6">
    <location>
        <begin position="144"/>
        <end position="237"/>
    </location>
</feature>
<dbReference type="GO" id="GO:0030154">
    <property type="term" value="P:cell differentiation"/>
    <property type="evidence" value="ECO:0007669"/>
    <property type="project" value="UniProtKB-KW"/>
</dbReference>
<dbReference type="PANTHER" id="PTHR33405:SF17">
    <property type="entry name" value="PROTEIN FLC EXPRESSOR"/>
    <property type="match status" value="1"/>
</dbReference>
<evidence type="ECO:0000256" key="6">
    <source>
        <dbReference type="SAM" id="Coils"/>
    </source>
</evidence>
<dbReference type="Proteomes" id="UP000516437">
    <property type="component" value="Chromosome 8"/>
</dbReference>
<evidence type="ECO:0000256" key="1">
    <source>
        <dbReference type="ARBA" id="ARBA00005405"/>
    </source>
</evidence>
<organism evidence="7 8">
    <name type="scientific">Morella rubra</name>
    <name type="common">Chinese bayberry</name>
    <dbReference type="NCBI Taxonomy" id="262757"/>
    <lineage>
        <taxon>Eukaryota</taxon>
        <taxon>Viridiplantae</taxon>
        <taxon>Streptophyta</taxon>
        <taxon>Embryophyta</taxon>
        <taxon>Tracheophyta</taxon>
        <taxon>Spermatophyta</taxon>
        <taxon>Magnoliopsida</taxon>
        <taxon>eudicotyledons</taxon>
        <taxon>Gunneridae</taxon>
        <taxon>Pentapetalae</taxon>
        <taxon>rosids</taxon>
        <taxon>fabids</taxon>
        <taxon>Fagales</taxon>
        <taxon>Myricaceae</taxon>
        <taxon>Morella</taxon>
    </lineage>
</organism>
<keyword evidence="3" id="KW-0221">Differentiation</keyword>